<proteinExistence type="predicted"/>
<feature type="transmembrane region" description="Helical" evidence="1">
    <location>
        <begin position="248"/>
        <end position="268"/>
    </location>
</feature>
<reference evidence="3 4" key="1">
    <citation type="submission" date="2022-01" db="EMBL/GenBank/DDBJ databases">
        <title>Nocardioides sp. nov., an actinomycete isolated from mining soil.</title>
        <authorList>
            <person name="Liu L."/>
        </authorList>
    </citation>
    <scope>NUCLEOTIDE SEQUENCE [LARGE SCALE GENOMIC DNA]</scope>
    <source>
        <strain evidence="3 4">KLBMP 9356</strain>
    </source>
</reference>
<protein>
    <submittedName>
        <fullName evidence="3">CPBP family intramembrane metalloprotease</fullName>
    </submittedName>
</protein>
<evidence type="ECO:0000313" key="3">
    <source>
        <dbReference type="EMBL" id="MCF6376115.1"/>
    </source>
</evidence>
<keyword evidence="4" id="KW-1185">Reference proteome</keyword>
<dbReference type="Proteomes" id="UP001201161">
    <property type="component" value="Unassembled WGS sequence"/>
</dbReference>
<feature type="domain" description="CAAX prenyl protease 2/Lysostaphin resistance protein A-like" evidence="2">
    <location>
        <begin position="168"/>
        <end position="259"/>
    </location>
</feature>
<dbReference type="InterPro" id="IPR003675">
    <property type="entry name" value="Rce1/LyrA-like_dom"/>
</dbReference>
<feature type="transmembrane region" description="Helical" evidence="1">
    <location>
        <begin position="89"/>
        <end position="107"/>
    </location>
</feature>
<keyword evidence="1" id="KW-0812">Transmembrane</keyword>
<keyword evidence="3" id="KW-0378">Hydrolase</keyword>
<evidence type="ECO:0000256" key="1">
    <source>
        <dbReference type="SAM" id="Phobius"/>
    </source>
</evidence>
<evidence type="ECO:0000259" key="2">
    <source>
        <dbReference type="Pfam" id="PF02517"/>
    </source>
</evidence>
<sequence length="278" mass="29423">MSTTTATRRAWWQLPESPVPGGVPELAKALLWFELALVLLVSLGRSAVYSVVNLVAALTAPGPLSAQGANLNNSLAPPDRPWLDLTYQLLRIGFAVVPVALAAYLLVRSGSRVKDVWARGGGWASVGDLGRGALLAAGVGSVGVVFYLATYALGTNLTVVAQSLPGVWWQVPVLVLAAAENAVLEEFVVLGFVQVRLRQIGFGDSAAIGLAALLRGSYHLYQGLGGFVGNLVMGLLFGYLFRRWGRVMPFVVAHTLLDVGAFVGYAALAGRVDWLPTL</sequence>
<keyword evidence="3" id="KW-0482">Metalloprotease</keyword>
<dbReference type="EMBL" id="JAKJHZ010000001">
    <property type="protein sequence ID" value="MCF6376115.1"/>
    <property type="molecule type" value="Genomic_DNA"/>
</dbReference>
<feature type="transmembrane region" description="Helical" evidence="1">
    <location>
        <begin position="224"/>
        <end position="241"/>
    </location>
</feature>
<keyword evidence="3" id="KW-0645">Protease</keyword>
<dbReference type="Pfam" id="PF02517">
    <property type="entry name" value="Rce1-like"/>
    <property type="match status" value="1"/>
</dbReference>
<dbReference type="RefSeq" id="WP_236397506.1">
    <property type="nucleotide sequence ID" value="NZ_JAKJHZ010000001.1"/>
</dbReference>
<comment type="caution">
    <text evidence="3">The sequence shown here is derived from an EMBL/GenBank/DDBJ whole genome shotgun (WGS) entry which is preliminary data.</text>
</comment>
<organism evidence="3 4">
    <name type="scientific">Nocardioides potassii</name>
    <dbReference type="NCBI Taxonomy" id="2911371"/>
    <lineage>
        <taxon>Bacteria</taxon>
        <taxon>Bacillati</taxon>
        <taxon>Actinomycetota</taxon>
        <taxon>Actinomycetes</taxon>
        <taxon>Propionibacteriales</taxon>
        <taxon>Nocardioidaceae</taxon>
        <taxon>Nocardioides</taxon>
    </lineage>
</organism>
<accession>A0ABS9H7E2</accession>
<evidence type="ECO:0000313" key="4">
    <source>
        <dbReference type="Proteomes" id="UP001201161"/>
    </source>
</evidence>
<keyword evidence="1" id="KW-1133">Transmembrane helix</keyword>
<gene>
    <name evidence="3" type="ORF">L2K70_00685</name>
</gene>
<dbReference type="GO" id="GO:0008237">
    <property type="term" value="F:metallopeptidase activity"/>
    <property type="evidence" value="ECO:0007669"/>
    <property type="project" value="UniProtKB-KW"/>
</dbReference>
<feature type="transmembrane region" description="Helical" evidence="1">
    <location>
        <begin position="51"/>
        <end position="69"/>
    </location>
</feature>
<feature type="transmembrane region" description="Helical" evidence="1">
    <location>
        <begin position="128"/>
        <end position="149"/>
    </location>
</feature>
<name>A0ABS9H7E2_9ACTN</name>
<keyword evidence="1" id="KW-0472">Membrane</keyword>